<dbReference type="EMBL" id="ML122261">
    <property type="protein sequence ID" value="RPD61763.1"/>
    <property type="molecule type" value="Genomic_DNA"/>
</dbReference>
<dbReference type="Proteomes" id="UP000313359">
    <property type="component" value="Unassembled WGS sequence"/>
</dbReference>
<accession>A0A5C2SDA4</accession>
<evidence type="ECO:0000256" key="1">
    <source>
        <dbReference type="SAM" id="MobiDB-lite"/>
    </source>
</evidence>
<sequence length="418" mass="46414">MVARCPSTPKHPTRAGPISANIDRFTLPRAYLQSGKLRGRKAMRTNPYKHPAIKDSIFTSSTPNSNSNPRTPLSSAHPTPRDPQMPYVPQVPPLIELRRWRSLPRTLERPPIGDIKMENIISAEPQFSVFTPEEVRAGFPAIAPYTGGPRLTVSAPSATLPDHYDFLLTDIGLAMRPTHAFGVFPTFSAAQDARCSPDQLPTPFPQTREVSMCPTHGGVWAAHCSKLPPMQRVKVKFKPAMPATEECSATSLIRLPLVPLPLPYPPAFFYLERYLYSGVQWHFIAEMLLPINVQVTDKEQLKRELKPWDQFHDYVSIIPKTDKNEPYLELHPEAADKLGALLASRYSGVDICRLARSVWGTHQDAVYLGMVDVKMWEAIEFAWTAVLKAMEIADAALGGAEAAMEVVDDDEEAAAAAN</sequence>
<organism evidence="2 3">
    <name type="scientific">Lentinus tigrinus ALCF2SS1-6</name>
    <dbReference type="NCBI Taxonomy" id="1328759"/>
    <lineage>
        <taxon>Eukaryota</taxon>
        <taxon>Fungi</taxon>
        <taxon>Dikarya</taxon>
        <taxon>Basidiomycota</taxon>
        <taxon>Agaricomycotina</taxon>
        <taxon>Agaricomycetes</taxon>
        <taxon>Polyporales</taxon>
        <taxon>Polyporaceae</taxon>
        <taxon>Lentinus</taxon>
    </lineage>
</organism>
<protein>
    <submittedName>
        <fullName evidence="2">Uncharacterized protein</fullName>
    </submittedName>
</protein>
<dbReference type="OrthoDB" id="2570975at2759"/>
<gene>
    <name evidence="2" type="ORF">L227DRAFT_652482</name>
</gene>
<evidence type="ECO:0000313" key="2">
    <source>
        <dbReference type="EMBL" id="RPD61763.1"/>
    </source>
</evidence>
<reference evidence="2" key="1">
    <citation type="journal article" date="2018" name="Genome Biol. Evol.">
        <title>Genomics and development of Lentinus tigrinus, a white-rot wood-decaying mushroom with dimorphic fruiting bodies.</title>
        <authorList>
            <person name="Wu B."/>
            <person name="Xu Z."/>
            <person name="Knudson A."/>
            <person name="Carlson A."/>
            <person name="Chen N."/>
            <person name="Kovaka S."/>
            <person name="LaButti K."/>
            <person name="Lipzen A."/>
            <person name="Pennachio C."/>
            <person name="Riley R."/>
            <person name="Schakwitz W."/>
            <person name="Umezawa K."/>
            <person name="Ohm R.A."/>
            <person name="Grigoriev I.V."/>
            <person name="Nagy L.G."/>
            <person name="Gibbons J."/>
            <person name="Hibbett D."/>
        </authorList>
    </citation>
    <scope>NUCLEOTIDE SEQUENCE [LARGE SCALE GENOMIC DNA]</scope>
    <source>
        <strain evidence="2">ALCF2SS1-6</strain>
    </source>
</reference>
<dbReference type="AlphaFoldDB" id="A0A5C2SDA4"/>
<keyword evidence="3" id="KW-1185">Reference proteome</keyword>
<proteinExistence type="predicted"/>
<feature type="compositionally biased region" description="Low complexity" evidence="1">
    <location>
        <begin position="59"/>
        <end position="75"/>
    </location>
</feature>
<evidence type="ECO:0000313" key="3">
    <source>
        <dbReference type="Proteomes" id="UP000313359"/>
    </source>
</evidence>
<feature type="region of interest" description="Disordered" evidence="1">
    <location>
        <begin position="38"/>
        <end position="89"/>
    </location>
</feature>
<name>A0A5C2SDA4_9APHY</name>